<evidence type="ECO:0000256" key="1">
    <source>
        <dbReference type="ARBA" id="ARBA00022741"/>
    </source>
</evidence>
<feature type="non-terminal residue" evidence="6">
    <location>
        <position position="1"/>
    </location>
</feature>
<keyword evidence="4" id="KW-0812">Transmembrane</keyword>
<keyword evidence="1" id="KW-0547">Nucleotide-binding</keyword>
<keyword evidence="2" id="KW-0456">Lyase</keyword>
<evidence type="ECO:0000313" key="7">
    <source>
        <dbReference type="Proteomes" id="UP001381693"/>
    </source>
</evidence>
<dbReference type="EMBL" id="JAXCGZ010023109">
    <property type="protein sequence ID" value="KAK7017051.1"/>
    <property type="molecule type" value="Genomic_DNA"/>
</dbReference>
<feature type="region of interest" description="Disordered" evidence="3">
    <location>
        <begin position="418"/>
        <end position="445"/>
    </location>
</feature>
<feature type="compositionally biased region" description="Polar residues" evidence="3">
    <location>
        <begin position="105"/>
        <end position="129"/>
    </location>
</feature>
<feature type="region of interest" description="Disordered" evidence="3">
    <location>
        <begin position="1"/>
        <end position="162"/>
    </location>
</feature>
<keyword evidence="4" id="KW-0472">Membrane</keyword>
<feature type="compositionally biased region" description="Low complexity" evidence="3">
    <location>
        <begin position="48"/>
        <end position="76"/>
    </location>
</feature>
<feature type="domain" description="Adenylate cyclase conserved" evidence="5">
    <location>
        <begin position="233"/>
        <end position="287"/>
    </location>
</feature>
<name>A0AAN8WIJ2_HALRR</name>
<evidence type="ECO:0000256" key="2">
    <source>
        <dbReference type="ARBA" id="ARBA00023239"/>
    </source>
</evidence>
<evidence type="ECO:0000313" key="6">
    <source>
        <dbReference type="EMBL" id="KAK7017051.1"/>
    </source>
</evidence>
<reference evidence="6 7" key="1">
    <citation type="submission" date="2023-11" db="EMBL/GenBank/DDBJ databases">
        <title>Halocaridina rubra genome assembly.</title>
        <authorList>
            <person name="Smith C."/>
        </authorList>
    </citation>
    <scope>NUCLEOTIDE SEQUENCE [LARGE SCALE GENOMIC DNA]</scope>
    <source>
        <strain evidence="6">EP-1</strain>
        <tissue evidence="6">Whole</tissue>
    </source>
</reference>
<dbReference type="GO" id="GO:0006171">
    <property type="term" value="P:cAMP biosynthetic process"/>
    <property type="evidence" value="ECO:0007669"/>
    <property type="project" value="InterPro"/>
</dbReference>
<dbReference type="GO" id="GO:0005886">
    <property type="term" value="C:plasma membrane"/>
    <property type="evidence" value="ECO:0007669"/>
    <property type="project" value="InterPro"/>
</dbReference>
<dbReference type="PANTHER" id="PTHR45627">
    <property type="entry name" value="ADENYLATE CYCLASE TYPE 1"/>
    <property type="match status" value="1"/>
</dbReference>
<proteinExistence type="predicted"/>
<dbReference type="PANTHER" id="PTHR45627:SF1">
    <property type="entry name" value="ADENYLATE CYCLASE TYPE 8"/>
    <property type="match status" value="1"/>
</dbReference>
<dbReference type="Pfam" id="PF06327">
    <property type="entry name" value="Adcy_cons_dom"/>
    <property type="match status" value="1"/>
</dbReference>
<protein>
    <recommendedName>
        <fullName evidence="5">Adenylate cyclase conserved domain-containing protein</fullName>
    </recommendedName>
</protein>
<feature type="transmembrane region" description="Helical" evidence="4">
    <location>
        <begin position="316"/>
        <end position="338"/>
    </location>
</feature>
<evidence type="ECO:0000259" key="5">
    <source>
        <dbReference type="Pfam" id="PF06327"/>
    </source>
</evidence>
<feature type="transmembrane region" description="Helical" evidence="4">
    <location>
        <begin position="648"/>
        <end position="666"/>
    </location>
</feature>
<feature type="compositionally biased region" description="Basic and acidic residues" evidence="3">
    <location>
        <begin position="1"/>
        <end position="16"/>
    </location>
</feature>
<feature type="transmembrane region" description="Helical" evidence="4">
    <location>
        <begin position="673"/>
        <end position="693"/>
    </location>
</feature>
<dbReference type="GO" id="GO:0004016">
    <property type="term" value="F:adenylate cyclase activity"/>
    <property type="evidence" value="ECO:0007669"/>
    <property type="project" value="InterPro"/>
</dbReference>
<accession>A0AAN8WIJ2</accession>
<feature type="transmembrane region" description="Helical" evidence="4">
    <location>
        <begin position="359"/>
        <end position="383"/>
    </location>
</feature>
<feature type="compositionally biased region" description="Basic residues" evidence="3">
    <location>
        <begin position="17"/>
        <end position="26"/>
    </location>
</feature>
<keyword evidence="7" id="KW-1185">Reference proteome</keyword>
<dbReference type="Proteomes" id="UP001381693">
    <property type="component" value="Unassembled WGS sequence"/>
</dbReference>
<comment type="caution">
    <text evidence="6">The sequence shown here is derived from an EMBL/GenBank/DDBJ whole genome shotgun (WGS) entry which is preliminary data.</text>
</comment>
<dbReference type="InterPro" id="IPR009398">
    <property type="entry name" value="Adcy_conserved_dom"/>
</dbReference>
<sequence>DHGVETYLIKREEPLRPRRRGPRFSRSRLWSEDERNSASSQLERARRASTATTGSSSSASRPTSTYPIITTTTSSPNHCPVDSNHVRSANHKSQNHCPNAIIRQGQATPTTSVKDSLGSNKSSRSSTPTETDEEVSQKNSEGSRKGSHSSSRNPSSTAVLDEDNVNDWKPEIPFGNLRYYARVWRSAMHYSLALRRETVLNASSVLEMDWEDEAFLEEEIPEDEVTEAEVNQFTSSASNFTHEVDNLMNNNIEIESNKRMRTEHMHPLTLTFKEAEMEEMYHQVRADLLKSNVVCTCVIWVFIAICQSIIIQDAGVLAPTFGPATVVLGAGLLLVMAEEFPSLPVCLRRMSTRLARATLGRKIFICSLIAVIAVPSMLTLLLVETNCRTAGAMTCSSAQNFRRSHTEGNRFPIRLPFSGSPIPHSRYTRTNSNYEDSRSQRAENVNESQSVLEDIAGENYFKNETIFAGGNLELINEGSLENATKDIWKEIGAFSSLKKRNVESFGNITDSSIYTVSFNTERISIVLPEFITQGQNVPANHSTLRTSERITDSRTRYRRHGNKQLIEISTDGNKVQEEVIYSAESDKTVAIDNIVPVEERGDGSDHVNKKMDKMPSEIGSKTINQDTQLNLSQTHSISYMMYCQYPQYWVYTWVLCMVALASFLKLNYLAKTVVLIFMVTCYTILISMNSEIFCSSNK</sequence>
<feature type="transmembrane region" description="Helical" evidence="4">
    <location>
        <begin position="288"/>
        <end position="310"/>
    </location>
</feature>
<gene>
    <name evidence="6" type="ORF">SK128_011062</name>
</gene>
<dbReference type="GO" id="GO:0007189">
    <property type="term" value="P:adenylate cyclase-activating G protein-coupled receptor signaling pathway"/>
    <property type="evidence" value="ECO:0007669"/>
    <property type="project" value="TreeGrafter"/>
</dbReference>
<evidence type="ECO:0000256" key="3">
    <source>
        <dbReference type="SAM" id="MobiDB-lite"/>
    </source>
</evidence>
<evidence type="ECO:0000256" key="4">
    <source>
        <dbReference type="SAM" id="Phobius"/>
    </source>
</evidence>
<organism evidence="6 7">
    <name type="scientific">Halocaridina rubra</name>
    <name type="common">Hawaiian red shrimp</name>
    <dbReference type="NCBI Taxonomy" id="373956"/>
    <lineage>
        <taxon>Eukaryota</taxon>
        <taxon>Metazoa</taxon>
        <taxon>Ecdysozoa</taxon>
        <taxon>Arthropoda</taxon>
        <taxon>Crustacea</taxon>
        <taxon>Multicrustacea</taxon>
        <taxon>Malacostraca</taxon>
        <taxon>Eumalacostraca</taxon>
        <taxon>Eucarida</taxon>
        <taxon>Decapoda</taxon>
        <taxon>Pleocyemata</taxon>
        <taxon>Caridea</taxon>
        <taxon>Atyoidea</taxon>
        <taxon>Atyidae</taxon>
        <taxon>Halocaridina</taxon>
    </lineage>
</organism>
<dbReference type="GO" id="GO:0000166">
    <property type="term" value="F:nucleotide binding"/>
    <property type="evidence" value="ECO:0007669"/>
    <property type="project" value="UniProtKB-KW"/>
</dbReference>
<dbReference type="AlphaFoldDB" id="A0AAN8WIJ2"/>
<keyword evidence="4" id="KW-1133">Transmembrane helix</keyword>